<dbReference type="Pfam" id="PF01728">
    <property type="entry name" value="FtsJ"/>
    <property type="match status" value="1"/>
</dbReference>
<evidence type="ECO:0000256" key="6">
    <source>
        <dbReference type="ARBA" id="ARBA00041184"/>
    </source>
</evidence>
<reference evidence="8 9" key="1">
    <citation type="submission" date="2024-11" db="EMBL/GenBank/DDBJ databases">
        <title>Adaptive evolution of stress response genes in parasites aligns with host niche diversity.</title>
        <authorList>
            <person name="Hahn C."/>
            <person name="Resl P."/>
        </authorList>
    </citation>
    <scope>NUCLEOTIDE SEQUENCE [LARGE SCALE GENOMIC DNA]</scope>
    <source>
        <strain evidence="8">EGGRZ-B1_66</strain>
        <tissue evidence="8">Body</tissue>
    </source>
</reference>
<sequence>MADIIQLRDANVLQLYTPRPWSKEVRSCAQSARSHTLNCSLASNGIERVQQQRSVVWLQHYAAAVHTRGQKLRTLHCNRLGTVVSLDLQNFQQVSPAAIALCGTDLNETDKCRELILEALERKFSHVAMPCRSGENVPLADVILSDIAPNASGQKSIDIPAMMKLCNAVLRVGVRLINITNSTYKLAACLSKPGATLVVKQWESSETQNFMKQCELFYKGSSSNRQKERAVKIMKPDASRENSAEVYVVARGFEPLSRDV</sequence>
<keyword evidence="2" id="KW-0698">rRNA processing</keyword>
<dbReference type="Gene3D" id="3.40.50.150">
    <property type="entry name" value="Vaccinia Virus protein VP39"/>
    <property type="match status" value="1"/>
</dbReference>
<evidence type="ECO:0000256" key="2">
    <source>
        <dbReference type="ARBA" id="ARBA00022552"/>
    </source>
</evidence>
<name>A0ABD2QHK3_9PLAT</name>
<dbReference type="GO" id="GO:0032259">
    <property type="term" value="P:methylation"/>
    <property type="evidence" value="ECO:0007669"/>
    <property type="project" value="UniProtKB-KW"/>
</dbReference>
<organism evidence="8 9">
    <name type="scientific">Cichlidogyrus casuarinus</name>
    <dbReference type="NCBI Taxonomy" id="1844966"/>
    <lineage>
        <taxon>Eukaryota</taxon>
        <taxon>Metazoa</taxon>
        <taxon>Spiralia</taxon>
        <taxon>Lophotrochozoa</taxon>
        <taxon>Platyhelminthes</taxon>
        <taxon>Monogenea</taxon>
        <taxon>Monopisthocotylea</taxon>
        <taxon>Dactylogyridea</taxon>
        <taxon>Ancyrocephalidae</taxon>
        <taxon>Cichlidogyrus</taxon>
    </lineage>
</organism>
<keyword evidence="9" id="KW-1185">Reference proteome</keyword>
<accession>A0ABD2QHK3</accession>
<comment type="similarity">
    <text evidence="1">Belongs to the class I-like SAM-binding methyltransferase superfamily. RNA methyltransferase RlmE family.</text>
</comment>
<dbReference type="InterPro" id="IPR050082">
    <property type="entry name" value="RNA_methyltr_RlmE"/>
</dbReference>
<evidence type="ECO:0000256" key="4">
    <source>
        <dbReference type="ARBA" id="ARBA00022679"/>
    </source>
</evidence>
<evidence type="ECO:0000259" key="7">
    <source>
        <dbReference type="Pfam" id="PF01728"/>
    </source>
</evidence>
<evidence type="ECO:0000256" key="1">
    <source>
        <dbReference type="ARBA" id="ARBA00009258"/>
    </source>
</evidence>
<dbReference type="AlphaFoldDB" id="A0ABD2QHK3"/>
<evidence type="ECO:0000313" key="8">
    <source>
        <dbReference type="EMBL" id="KAL3318935.1"/>
    </source>
</evidence>
<dbReference type="PANTHER" id="PTHR10920">
    <property type="entry name" value="RIBOSOMAL RNA METHYLTRANSFERASE"/>
    <property type="match status" value="1"/>
</dbReference>
<dbReference type="InterPro" id="IPR002877">
    <property type="entry name" value="RNA_MeTrfase_FtsJ_dom"/>
</dbReference>
<comment type="caution">
    <text evidence="8">The sequence shown here is derived from an EMBL/GenBank/DDBJ whole genome shotgun (WGS) entry which is preliminary data.</text>
</comment>
<dbReference type="InterPro" id="IPR029063">
    <property type="entry name" value="SAM-dependent_MTases_sf"/>
</dbReference>
<evidence type="ECO:0000256" key="3">
    <source>
        <dbReference type="ARBA" id="ARBA00022603"/>
    </source>
</evidence>
<dbReference type="PANTHER" id="PTHR10920:SF18">
    <property type="entry name" value="RRNA METHYLTRANSFERASE 2, MITOCHONDRIAL"/>
    <property type="match status" value="1"/>
</dbReference>
<keyword evidence="3 8" id="KW-0489">Methyltransferase</keyword>
<dbReference type="GO" id="GO:0008168">
    <property type="term" value="F:methyltransferase activity"/>
    <property type="evidence" value="ECO:0007669"/>
    <property type="project" value="UniProtKB-KW"/>
</dbReference>
<feature type="domain" description="Ribosomal RNA methyltransferase FtsJ" evidence="7">
    <location>
        <begin position="79"/>
        <end position="253"/>
    </location>
</feature>
<dbReference type="EMBL" id="JBJKFK010000189">
    <property type="protein sequence ID" value="KAL3318935.1"/>
    <property type="molecule type" value="Genomic_DNA"/>
</dbReference>
<dbReference type="GO" id="GO:0006364">
    <property type="term" value="P:rRNA processing"/>
    <property type="evidence" value="ECO:0007669"/>
    <property type="project" value="UniProtKB-KW"/>
</dbReference>
<gene>
    <name evidence="8" type="primary">FTSJ2_2</name>
    <name evidence="8" type="ORF">Ciccas_002405</name>
</gene>
<evidence type="ECO:0000313" key="9">
    <source>
        <dbReference type="Proteomes" id="UP001626550"/>
    </source>
</evidence>
<evidence type="ECO:0000256" key="5">
    <source>
        <dbReference type="ARBA" id="ARBA00022691"/>
    </source>
</evidence>
<protein>
    <recommendedName>
        <fullName evidence="6">rRNA methyltransferase 2, mitochondrial</fullName>
    </recommendedName>
</protein>
<keyword evidence="5" id="KW-0949">S-adenosyl-L-methionine</keyword>
<keyword evidence="4" id="KW-0808">Transferase</keyword>
<dbReference type="Proteomes" id="UP001626550">
    <property type="component" value="Unassembled WGS sequence"/>
</dbReference>
<proteinExistence type="inferred from homology"/>